<dbReference type="AlphaFoldDB" id="F2I9D3"/>
<reference evidence="2 3" key="1">
    <citation type="journal article" date="2011" name="Stand. Genomic Sci.">
        <title>Complete genome sequence of the gliding freshwater bacterium Fluviicola taffensis type strain (RW262).</title>
        <authorList>
            <person name="Woyke T."/>
            <person name="Chertkov O."/>
            <person name="Lapidus A."/>
            <person name="Nolan M."/>
            <person name="Lucas S."/>
            <person name="Del Rio T.G."/>
            <person name="Tice H."/>
            <person name="Cheng J.F."/>
            <person name="Tapia R."/>
            <person name="Han C."/>
            <person name="Goodwin L."/>
            <person name="Pitluck S."/>
            <person name="Liolios K."/>
            <person name="Pagani I."/>
            <person name="Ivanova N."/>
            <person name="Huntemann M."/>
            <person name="Mavromatis K."/>
            <person name="Mikhailova N."/>
            <person name="Pati A."/>
            <person name="Chen A."/>
            <person name="Palaniappan K."/>
            <person name="Land M."/>
            <person name="Hauser L."/>
            <person name="Brambilla E.M."/>
            <person name="Rohde M."/>
            <person name="Mwirichia R."/>
            <person name="Sikorski J."/>
            <person name="Tindall B.J."/>
            <person name="Goker M."/>
            <person name="Bristow J."/>
            <person name="Eisen J.A."/>
            <person name="Markowitz V."/>
            <person name="Hugenholtz P."/>
            <person name="Klenk H.P."/>
            <person name="Kyrpides N.C."/>
        </authorList>
    </citation>
    <scope>NUCLEOTIDE SEQUENCE [LARGE SCALE GENOMIC DNA]</scope>
    <source>
        <strain evidence="3">DSM 16823 / RW262 / RW262</strain>
    </source>
</reference>
<sequence precursor="true">MKKTLQLICIIFLSTQTIHAQLFVGAKGGYNRYFEPGMNGGNIALFTEVPLGEYYNSSVRASIFYDFPMKYEDVGTIYAYPDSYLFDDHVPVYSKYQNAGISVEYMHYFSEDAFESTLYAGGKVGFSYSTIKRTIGDFNTSDYYLNDYVKDNKQFSVYLGVCLGYQFALSHNSFLFIEFNTGFPFLQLNGSDAGSSSISGYPIIMVAGNIGFKQSIFN</sequence>
<feature type="signal peptide" evidence="1">
    <location>
        <begin position="1"/>
        <end position="20"/>
    </location>
</feature>
<evidence type="ECO:0000313" key="2">
    <source>
        <dbReference type="EMBL" id="AEA44090.1"/>
    </source>
</evidence>
<accession>F2I9D3</accession>
<proteinExistence type="predicted"/>
<dbReference type="Proteomes" id="UP000007463">
    <property type="component" value="Chromosome"/>
</dbReference>
<dbReference type="RefSeq" id="WP_013686860.1">
    <property type="nucleotide sequence ID" value="NC_015321.1"/>
</dbReference>
<organism evidence="2 3">
    <name type="scientific">Fluviicola taffensis (strain DSM 16823 / NCIMB 13979 / RW262)</name>
    <dbReference type="NCBI Taxonomy" id="755732"/>
    <lineage>
        <taxon>Bacteria</taxon>
        <taxon>Pseudomonadati</taxon>
        <taxon>Bacteroidota</taxon>
        <taxon>Flavobacteriia</taxon>
        <taxon>Flavobacteriales</taxon>
        <taxon>Crocinitomicaceae</taxon>
        <taxon>Fluviicola</taxon>
    </lineage>
</organism>
<gene>
    <name evidence="2" type="ordered locus">Fluta_2104</name>
</gene>
<evidence type="ECO:0008006" key="4">
    <source>
        <dbReference type="Google" id="ProtNLM"/>
    </source>
</evidence>
<keyword evidence="1" id="KW-0732">Signal</keyword>
<feature type="chain" id="PRO_5003278288" description="Outer membrane protein beta-barrel domain-containing protein" evidence="1">
    <location>
        <begin position="21"/>
        <end position="218"/>
    </location>
</feature>
<keyword evidence="3" id="KW-1185">Reference proteome</keyword>
<dbReference type="HOGENOM" id="CLU_1265393_0_0_10"/>
<reference evidence="3" key="2">
    <citation type="submission" date="2011-02" db="EMBL/GenBank/DDBJ databases">
        <title>The complete genome of Fluviicola taffensis DSM 16823.</title>
        <authorList>
            <consortium name="US DOE Joint Genome Institute (JGI-PGF)"/>
            <person name="Lucas S."/>
            <person name="Copeland A."/>
            <person name="Lapidus A."/>
            <person name="Bruce D."/>
            <person name="Goodwin L."/>
            <person name="Pitluck S."/>
            <person name="Kyrpides N."/>
            <person name="Mavromatis K."/>
            <person name="Ivanova N."/>
            <person name="Mikhailova N."/>
            <person name="Pagani I."/>
            <person name="Chertkov O."/>
            <person name="Detter J.C."/>
            <person name="Han C."/>
            <person name="Tapia R."/>
            <person name="Land M."/>
            <person name="Hauser L."/>
            <person name="Markowitz V."/>
            <person name="Cheng J.-F."/>
            <person name="Hugenholtz P."/>
            <person name="Woyke T."/>
            <person name="Wu D."/>
            <person name="Tindall B."/>
            <person name="Pomrenke H.G."/>
            <person name="Brambilla E."/>
            <person name="Klenk H.-P."/>
            <person name="Eisen J.A."/>
        </authorList>
    </citation>
    <scope>NUCLEOTIDE SEQUENCE [LARGE SCALE GENOMIC DNA]</scope>
    <source>
        <strain evidence="3">DSM 16823 / RW262 / RW262</strain>
    </source>
</reference>
<evidence type="ECO:0000256" key="1">
    <source>
        <dbReference type="SAM" id="SignalP"/>
    </source>
</evidence>
<dbReference type="KEGG" id="fte:Fluta_2104"/>
<dbReference type="STRING" id="755732.Fluta_2104"/>
<dbReference type="EMBL" id="CP002542">
    <property type="protein sequence ID" value="AEA44090.1"/>
    <property type="molecule type" value="Genomic_DNA"/>
</dbReference>
<dbReference type="OrthoDB" id="669053at2"/>
<evidence type="ECO:0000313" key="3">
    <source>
        <dbReference type="Proteomes" id="UP000007463"/>
    </source>
</evidence>
<protein>
    <recommendedName>
        <fullName evidence="4">Outer membrane protein beta-barrel domain-containing protein</fullName>
    </recommendedName>
</protein>
<name>F2I9D3_FLUTR</name>